<evidence type="ECO:0000313" key="18">
    <source>
        <dbReference type="Proteomes" id="UP000305417"/>
    </source>
</evidence>
<keyword evidence="7 14" id="KW-0547">Nucleotide-binding</keyword>
<keyword evidence="10 14" id="KW-1133">Transmembrane helix</keyword>
<feature type="transmembrane region" description="Helical" evidence="14">
    <location>
        <begin position="142"/>
        <end position="168"/>
    </location>
</feature>
<evidence type="ECO:0000256" key="1">
    <source>
        <dbReference type="ARBA" id="ARBA00004141"/>
    </source>
</evidence>
<dbReference type="AlphaFoldDB" id="A0A7L5JPD9"/>
<feature type="domain" description="HMA" evidence="15">
    <location>
        <begin position="1"/>
        <end position="66"/>
    </location>
</feature>
<feature type="transmembrane region" description="Helical" evidence="14">
    <location>
        <begin position="308"/>
        <end position="331"/>
    </location>
</feature>
<feature type="transmembrane region" description="Helical" evidence="14">
    <location>
        <begin position="86"/>
        <end position="104"/>
    </location>
</feature>
<dbReference type="GO" id="GO:0005524">
    <property type="term" value="F:ATP binding"/>
    <property type="evidence" value="ECO:0007669"/>
    <property type="project" value="UniProtKB-UniRule"/>
</dbReference>
<evidence type="ECO:0000256" key="7">
    <source>
        <dbReference type="ARBA" id="ARBA00022741"/>
    </source>
</evidence>
<dbReference type="Gene3D" id="3.40.50.1000">
    <property type="entry name" value="HAD superfamily/HAD-like"/>
    <property type="match status" value="1"/>
</dbReference>
<evidence type="ECO:0000259" key="15">
    <source>
        <dbReference type="PROSITE" id="PS50846"/>
    </source>
</evidence>
<evidence type="ECO:0000256" key="4">
    <source>
        <dbReference type="ARBA" id="ARBA00022553"/>
    </source>
</evidence>
<dbReference type="InterPro" id="IPR036412">
    <property type="entry name" value="HAD-like_sf"/>
</dbReference>
<evidence type="ECO:0000256" key="14">
    <source>
        <dbReference type="RuleBase" id="RU362081"/>
    </source>
</evidence>
<evidence type="ECO:0000313" key="19">
    <source>
        <dbReference type="Proteomes" id="UP000509513"/>
    </source>
</evidence>
<dbReference type="PANTHER" id="PTHR48085:SF5">
    <property type="entry name" value="CADMIUM_ZINC-TRANSPORTING ATPASE HMA4-RELATED"/>
    <property type="match status" value="1"/>
</dbReference>
<evidence type="ECO:0000313" key="17">
    <source>
        <dbReference type="EMBL" id="TLS97499.1"/>
    </source>
</evidence>
<accession>A0A7L5JPD9</accession>
<comment type="catalytic activity">
    <reaction evidence="13">
        <text>Zn(2+)(in) + ATP + H2O = Zn(2+)(out) + ADP + phosphate + H(+)</text>
        <dbReference type="Rhea" id="RHEA:20621"/>
        <dbReference type="ChEBI" id="CHEBI:15377"/>
        <dbReference type="ChEBI" id="CHEBI:15378"/>
        <dbReference type="ChEBI" id="CHEBI:29105"/>
        <dbReference type="ChEBI" id="CHEBI:30616"/>
        <dbReference type="ChEBI" id="CHEBI:43474"/>
        <dbReference type="ChEBI" id="CHEBI:456216"/>
        <dbReference type="EC" id="7.2.2.12"/>
    </reaction>
</comment>
<dbReference type="SUPFAM" id="SSF56784">
    <property type="entry name" value="HAD-like"/>
    <property type="match status" value="1"/>
</dbReference>
<comment type="subcellular location">
    <subcellularLocation>
        <location evidence="2 14">Cell membrane</location>
    </subcellularLocation>
    <subcellularLocation>
        <location evidence="1">Membrane</location>
        <topology evidence="1">Multi-pass membrane protein</topology>
    </subcellularLocation>
</comment>
<dbReference type="SFLD" id="SFLDG00002">
    <property type="entry name" value="C1.7:_P-type_atpase_like"/>
    <property type="match status" value="1"/>
</dbReference>
<dbReference type="PRINTS" id="PR00119">
    <property type="entry name" value="CATATPASE"/>
</dbReference>
<keyword evidence="14" id="KW-1003">Cell membrane</keyword>
<evidence type="ECO:0000256" key="5">
    <source>
        <dbReference type="ARBA" id="ARBA00022692"/>
    </source>
</evidence>
<evidence type="ECO:0000256" key="6">
    <source>
        <dbReference type="ARBA" id="ARBA00022723"/>
    </source>
</evidence>
<dbReference type="NCBIfam" id="TIGR01525">
    <property type="entry name" value="ATPase-IB_hvy"/>
    <property type="match status" value="1"/>
</dbReference>
<dbReference type="GO" id="GO:0046872">
    <property type="term" value="F:metal ion binding"/>
    <property type="evidence" value="ECO:0007669"/>
    <property type="project" value="UniProtKB-KW"/>
</dbReference>
<evidence type="ECO:0000256" key="12">
    <source>
        <dbReference type="ARBA" id="ARBA00039097"/>
    </source>
</evidence>
<dbReference type="InterPro" id="IPR018303">
    <property type="entry name" value="ATPase_P-typ_P_site"/>
</dbReference>
<dbReference type="InterPro" id="IPR051014">
    <property type="entry name" value="Cation_Transport_ATPase_IB"/>
</dbReference>
<dbReference type="InterPro" id="IPR006121">
    <property type="entry name" value="HMA_dom"/>
</dbReference>
<dbReference type="GO" id="GO:0016463">
    <property type="term" value="F:P-type zinc transporter activity"/>
    <property type="evidence" value="ECO:0007669"/>
    <property type="project" value="UniProtKB-EC"/>
</dbReference>
<keyword evidence="5 14" id="KW-0812">Transmembrane</keyword>
<dbReference type="InterPro" id="IPR036163">
    <property type="entry name" value="HMA_dom_sf"/>
</dbReference>
<dbReference type="GO" id="GO:0016887">
    <property type="term" value="F:ATP hydrolysis activity"/>
    <property type="evidence" value="ECO:0007669"/>
    <property type="project" value="InterPro"/>
</dbReference>
<dbReference type="Pfam" id="PF00122">
    <property type="entry name" value="E1-E2_ATPase"/>
    <property type="match status" value="1"/>
</dbReference>
<evidence type="ECO:0000256" key="3">
    <source>
        <dbReference type="ARBA" id="ARBA00006024"/>
    </source>
</evidence>
<dbReference type="InterPro" id="IPR001757">
    <property type="entry name" value="P_typ_ATPase"/>
</dbReference>
<keyword evidence="11 14" id="KW-0472">Membrane</keyword>
<dbReference type="EMBL" id="VBUC01000021">
    <property type="protein sequence ID" value="TLS97499.1"/>
    <property type="molecule type" value="Genomic_DNA"/>
</dbReference>
<dbReference type="SUPFAM" id="SSF81653">
    <property type="entry name" value="Calcium ATPase, transduction domain A"/>
    <property type="match status" value="1"/>
</dbReference>
<dbReference type="EC" id="7.2.2.12" evidence="12"/>
<dbReference type="InterPro" id="IPR008250">
    <property type="entry name" value="ATPase_P-typ_transduc_dom_A_sf"/>
</dbReference>
<evidence type="ECO:0000256" key="10">
    <source>
        <dbReference type="ARBA" id="ARBA00022989"/>
    </source>
</evidence>
<evidence type="ECO:0000256" key="13">
    <source>
        <dbReference type="ARBA" id="ARBA00047308"/>
    </source>
</evidence>
<dbReference type="NCBIfam" id="TIGR01494">
    <property type="entry name" value="ATPase_P-type"/>
    <property type="match status" value="1"/>
</dbReference>
<keyword evidence="4" id="KW-0597">Phosphoprotein</keyword>
<dbReference type="Pfam" id="PF00702">
    <property type="entry name" value="Hydrolase"/>
    <property type="match status" value="1"/>
</dbReference>
<reference evidence="16 19" key="2">
    <citation type="submission" date="2020-05" db="EMBL/GenBank/DDBJ databases">
        <title>Complete genome sequencing of Campylobacter and Arcobacter type strains.</title>
        <authorList>
            <person name="Miller W.G."/>
            <person name="Yee E."/>
        </authorList>
    </citation>
    <scope>NUCLEOTIDE SEQUENCE [LARGE SCALE GENOMIC DNA]</scope>
    <source>
        <strain evidence="16 19">LMG 21996</strain>
    </source>
</reference>
<sequence length="694" mass="77349">MKKVKLQNLDCANCALKIEKTLNDMPELSNVKLNFSTSTLTFEQNTNNDLLDVIEKEIQKIEKEVFIVKEENKKQKTFWQLLDKKLLAITLVSLFLTYISYNYIENRQMQIAVYIVAYIIVGWDVLYKAFNNIINGKVFDEYFLMSIATLGAFGLADFVEGISVMIFYQVGEMFQRVAVSNSRDNINALIDIKPEYAFVKEGDIVVQRTPEELRIGDIILVKVGEKVPVDAILLNNSCLFDTSAITGEFRPKTINENESVLSGFINVSNAVYLKVNSLYKDSTIAKVIELIENASSKKANAEKFITKFAAVYTPIVVVMALFLAFLPPFFIEGALYSDWIERALVFLVISCPCALVVSIPLSFFSAIGAVSKKGILVKGANYIEKLTEIENIVFDKTGTLTKGVFEVIKVEAFDINKDELLRYAAIVESFSTHPIAKAIVKSYDKELNLKELNSSKEFSGLGIKAIVNEKEILIGNKKLLEKFDIKISEDLEEKLNVVYVSIDSKLVGYIVVSDIIKPEAKEFIKELKKLNIFKTYMLTGDKKEQAIEVSKAIGIENIKYELLPQDKLKIYEEIKKESGKTTAFVGDGINDAPTLAASDIGFAMGGVGSDLAIKSADVIVLNDNLNAISDAIKIAKKTKAIVYQNIVFIMAIKIGFLFLGASALIGMKEAIFADMGVALIAIFNSMRILKDINK</sequence>
<dbReference type="InterPro" id="IPR059000">
    <property type="entry name" value="ATPase_P-type_domA"/>
</dbReference>
<dbReference type="Pfam" id="PF00403">
    <property type="entry name" value="HMA"/>
    <property type="match status" value="1"/>
</dbReference>
<dbReference type="GO" id="GO:0015086">
    <property type="term" value="F:cadmium ion transmembrane transporter activity"/>
    <property type="evidence" value="ECO:0007669"/>
    <property type="project" value="TreeGrafter"/>
</dbReference>
<feature type="transmembrane region" description="Helical" evidence="14">
    <location>
        <begin position="671"/>
        <end position="689"/>
    </location>
</feature>
<dbReference type="SFLD" id="SFLDF00027">
    <property type="entry name" value="p-type_atpase"/>
    <property type="match status" value="1"/>
</dbReference>
<dbReference type="PRINTS" id="PR00941">
    <property type="entry name" value="CDATPASE"/>
</dbReference>
<dbReference type="SFLD" id="SFLDS00003">
    <property type="entry name" value="Haloacid_Dehalogenase"/>
    <property type="match status" value="1"/>
</dbReference>
<dbReference type="SUPFAM" id="SSF55008">
    <property type="entry name" value="HMA, heavy metal-associated domain"/>
    <property type="match status" value="1"/>
</dbReference>
<dbReference type="RefSeq" id="WP_024775170.1">
    <property type="nucleotide sequence ID" value="NZ_CP054051.1"/>
</dbReference>
<evidence type="ECO:0000256" key="11">
    <source>
        <dbReference type="ARBA" id="ARBA00023136"/>
    </source>
</evidence>
<dbReference type="SUPFAM" id="SSF81665">
    <property type="entry name" value="Calcium ATPase, transmembrane domain M"/>
    <property type="match status" value="1"/>
</dbReference>
<reference evidence="17 18" key="1">
    <citation type="submission" date="2019-05" db="EMBL/GenBank/DDBJ databases">
        <title>Arcobacter cibarius and Arcobacter thereius providing challenges in identification an antibiotic susceptibility and Quinolone resistance.</title>
        <authorList>
            <person name="Busch A."/>
            <person name="Hanel I."/>
            <person name="Hotzel H."/>
            <person name="Tomaso H."/>
        </authorList>
    </citation>
    <scope>NUCLEOTIDE SEQUENCE [LARGE SCALE GENOMIC DNA]</scope>
    <source>
        <strain evidence="17 18">16CS0831-2</strain>
    </source>
</reference>
<dbReference type="KEGG" id="acib:ACBT_1014"/>
<dbReference type="InterPro" id="IPR044492">
    <property type="entry name" value="P_typ_ATPase_HD_dom"/>
</dbReference>
<dbReference type="Proteomes" id="UP000305417">
    <property type="component" value="Unassembled WGS sequence"/>
</dbReference>
<keyword evidence="6 14" id="KW-0479">Metal-binding</keyword>
<keyword evidence="17" id="KW-0378">Hydrolase</keyword>
<evidence type="ECO:0000256" key="2">
    <source>
        <dbReference type="ARBA" id="ARBA00004236"/>
    </source>
</evidence>
<dbReference type="PROSITE" id="PS50846">
    <property type="entry name" value="HMA_2"/>
    <property type="match status" value="1"/>
</dbReference>
<feature type="transmembrane region" description="Helical" evidence="14">
    <location>
        <begin position="642"/>
        <end position="665"/>
    </location>
</feature>
<dbReference type="InterPro" id="IPR027256">
    <property type="entry name" value="P-typ_ATPase_IB"/>
</dbReference>
<dbReference type="Proteomes" id="UP000509513">
    <property type="component" value="Chromosome"/>
</dbReference>
<comment type="similarity">
    <text evidence="3 14">Belongs to the cation transport ATPase (P-type) (TC 3.A.3) family. Type IB subfamily.</text>
</comment>
<feature type="transmembrane region" description="Helical" evidence="14">
    <location>
        <begin position="111"/>
        <end position="130"/>
    </location>
</feature>
<dbReference type="CDD" id="cd00371">
    <property type="entry name" value="HMA"/>
    <property type="match status" value="1"/>
</dbReference>
<name>A0A7L5JPD9_9BACT</name>
<dbReference type="InterPro" id="IPR023214">
    <property type="entry name" value="HAD_sf"/>
</dbReference>
<protein>
    <recommendedName>
        <fullName evidence="12">P-type Zn(2+) transporter</fullName>
        <ecNumber evidence="12">7.2.2.12</ecNumber>
    </recommendedName>
</protein>
<feature type="transmembrane region" description="Helical" evidence="14">
    <location>
        <begin position="343"/>
        <end position="370"/>
    </location>
</feature>
<evidence type="ECO:0000256" key="9">
    <source>
        <dbReference type="ARBA" id="ARBA00022967"/>
    </source>
</evidence>
<evidence type="ECO:0000313" key="16">
    <source>
        <dbReference type="EMBL" id="QKJ26926.1"/>
    </source>
</evidence>
<keyword evidence="18" id="KW-1185">Reference proteome</keyword>
<keyword evidence="8 14" id="KW-0067">ATP-binding</keyword>
<dbReference type="PROSITE" id="PS00154">
    <property type="entry name" value="ATPASE_E1_E2"/>
    <property type="match status" value="1"/>
</dbReference>
<keyword evidence="9" id="KW-1278">Translocase</keyword>
<dbReference type="NCBIfam" id="TIGR01512">
    <property type="entry name" value="ATPase-IB2_Cd"/>
    <property type="match status" value="1"/>
</dbReference>
<gene>
    <name evidence="17" type="primary">cadA</name>
    <name evidence="16" type="ORF">ACBT_1014</name>
    <name evidence="17" type="ORF">FE247_08530</name>
</gene>
<dbReference type="EMBL" id="CP054051">
    <property type="protein sequence ID" value="QKJ26926.1"/>
    <property type="molecule type" value="Genomic_DNA"/>
</dbReference>
<dbReference type="Gene3D" id="3.40.1110.10">
    <property type="entry name" value="Calcium-transporting ATPase, cytoplasmic domain N"/>
    <property type="match status" value="1"/>
</dbReference>
<proteinExistence type="inferred from homology"/>
<evidence type="ECO:0000256" key="8">
    <source>
        <dbReference type="ARBA" id="ARBA00022840"/>
    </source>
</evidence>
<dbReference type="Gene3D" id="3.30.70.100">
    <property type="match status" value="1"/>
</dbReference>
<dbReference type="Gene3D" id="2.70.150.10">
    <property type="entry name" value="Calcium-transporting ATPase, cytoplasmic transduction domain A"/>
    <property type="match status" value="1"/>
</dbReference>
<organism evidence="16 19">
    <name type="scientific">Aliarcobacter cibarius</name>
    <dbReference type="NCBI Taxonomy" id="255507"/>
    <lineage>
        <taxon>Bacteria</taxon>
        <taxon>Pseudomonadati</taxon>
        <taxon>Campylobacterota</taxon>
        <taxon>Epsilonproteobacteria</taxon>
        <taxon>Campylobacterales</taxon>
        <taxon>Arcobacteraceae</taxon>
        <taxon>Aliarcobacter</taxon>
    </lineage>
</organism>
<dbReference type="InterPro" id="IPR023298">
    <property type="entry name" value="ATPase_P-typ_TM_dom_sf"/>
</dbReference>
<dbReference type="PANTHER" id="PTHR48085">
    <property type="entry name" value="CADMIUM/ZINC-TRANSPORTING ATPASE HMA2-RELATED"/>
    <property type="match status" value="1"/>
</dbReference>
<dbReference type="GO" id="GO:0005886">
    <property type="term" value="C:plasma membrane"/>
    <property type="evidence" value="ECO:0007669"/>
    <property type="project" value="UniProtKB-SubCell"/>
</dbReference>
<dbReference type="InterPro" id="IPR023299">
    <property type="entry name" value="ATPase_P-typ_cyto_dom_N"/>
</dbReference>